<feature type="chain" id="PRO_5020620177" description="Acyloxyacyl hydrolase" evidence="1">
    <location>
        <begin position="21"/>
        <end position="177"/>
    </location>
</feature>
<accession>A0A4R5CU91</accession>
<name>A0A4R5CU91_9FLAO</name>
<gene>
    <name evidence="2" type="ORF">E0F91_14685</name>
</gene>
<proteinExistence type="predicted"/>
<comment type="caution">
    <text evidence="2">The sequence shown here is derived from an EMBL/GenBank/DDBJ whole genome shotgun (WGS) entry which is preliminary data.</text>
</comment>
<dbReference type="Proteomes" id="UP000294644">
    <property type="component" value="Unassembled WGS sequence"/>
</dbReference>
<evidence type="ECO:0000313" key="3">
    <source>
        <dbReference type="Proteomes" id="UP000294644"/>
    </source>
</evidence>
<sequence length="177" mass="19777">MNVLRLLILLAFLFTFSAFSQNKKFTYIQFDVALPIKGNPERGETNPNENKNNSWFLPDGLNTKIGYGLHYNKWIALGINSGIDWKWADKLVIVPVFANLKLSPKISEDTRIALQLGLGKAMALGRGDLMGDYKKISLGVQTPDDLIIFIELSHYAIPINNQKDTGSISFGLSLITF</sequence>
<feature type="signal peptide" evidence="1">
    <location>
        <begin position="1"/>
        <end position="20"/>
    </location>
</feature>
<evidence type="ECO:0000256" key="1">
    <source>
        <dbReference type="SAM" id="SignalP"/>
    </source>
</evidence>
<protein>
    <recommendedName>
        <fullName evidence="4">Acyloxyacyl hydrolase</fullName>
    </recommendedName>
</protein>
<keyword evidence="3" id="KW-1185">Reference proteome</keyword>
<evidence type="ECO:0008006" key="4">
    <source>
        <dbReference type="Google" id="ProtNLM"/>
    </source>
</evidence>
<dbReference type="EMBL" id="SMFN01000021">
    <property type="protein sequence ID" value="TDE01395.1"/>
    <property type="molecule type" value="Genomic_DNA"/>
</dbReference>
<keyword evidence="1" id="KW-0732">Signal</keyword>
<dbReference type="AlphaFoldDB" id="A0A4R5CU91"/>
<organism evidence="2 3">
    <name type="scientific">Flavobacterium sandaracinum</name>
    <dbReference type="NCBI Taxonomy" id="2541733"/>
    <lineage>
        <taxon>Bacteria</taxon>
        <taxon>Pseudomonadati</taxon>
        <taxon>Bacteroidota</taxon>
        <taxon>Flavobacteriia</taxon>
        <taxon>Flavobacteriales</taxon>
        <taxon>Flavobacteriaceae</taxon>
        <taxon>Flavobacterium</taxon>
    </lineage>
</organism>
<reference evidence="2 3" key="1">
    <citation type="submission" date="2019-03" db="EMBL/GenBank/DDBJ databases">
        <title>Flavobacterium LB-D12 sp. nov., isolated from arctic soil.</title>
        <authorList>
            <person name="Chaudhary D.K."/>
        </authorList>
    </citation>
    <scope>NUCLEOTIDE SEQUENCE [LARGE SCALE GENOMIC DNA]</scope>
    <source>
        <strain evidence="2 3">LB-D12</strain>
    </source>
</reference>
<dbReference type="OrthoDB" id="1346785at2"/>
<evidence type="ECO:0000313" key="2">
    <source>
        <dbReference type="EMBL" id="TDE01395.1"/>
    </source>
</evidence>